<keyword evidence="6" id="KW-0547">Nucleotide-binding</keyword>
<keyword evidence="9" id="KW-0289">Folate biosynthesis</keyword>
<dbReference type="GO" id="GO:0005524">
    <property type="term" value="F:ATP binding"/>
    <property type="evidence" value="ECO:0007669"/>
    <property type="project" value="UniProtKB-KW"/>
</dbReference>
<dbReference type="Pfam" id="PF01288">
    <property type="entry name" value="HPPK"/>
    <property type="match status" value="1"/>
</dbReference>
<dbReference type="InterPro" id="IPR035907">
    <property type="entry name" value="Hppk_sf"/>
</dbReference>
<dbReference type="PANTHER" id="PTHR43071:SF1">
    <property type="entry name" value="2-AMINO-4-HYDROXY-6-HYDROXYMETHYLDIHYDROPTERIDINE PYROPHOSPHOKINASE"/>
    <property type="match status" value="1"/>
</dbReference>
<proteinExistence type="inferred from homology"/>
<dbReference type="InterPro" id="IPR000550">
    <property type="entry name" value="Hppk"/>
</dbReference>
<organism evidence="14 15">
    <name type="scientific">Rubrimonas cliftonensis</name>
    <dbReference type="NCBI Taxonomy" id="89524"/>
    <lineage>
        <taxon>Bacteria</taxon>
        <taxon>Pseudomonadati</taxon>
        <taxon>Pseudomonadota</taxon>
        <taxon>Alphaproteobacteria</taxon>
        <taxon>Rhodobacterales</taxon>
        <taxon>Paracoccaceae</taxon>
        <taxon>Rubrimonas</taxon>
    </lineage>
</organism>
<evidence type="ECO:0000313" key="14">
    <source>
        <dbReference type="EMBL" id="SEA67488.1"/>
    </source>
</evidence>
<evidence type="ECO:0000256" key="11">
    <source>
        <dbReference type="ARBA" id="ARBA00029766"/>
    </source>
</evidence>
<reference evidence="14 15" key="1">
    <citation type="submission" date="2016-10" db="EMBL/GenBank/DDBJ databases">
        <authorList>
            <person name="de Groot N.N."/>
        </authorList>
    </citation>
    <scope>NUCLEOTIDE SEQUENCE [LARGE SCALE GENOMIC DNA]</scope>
    <source>
        <strain evidence="14 15">DSM 15345</strain>
    </source>
</reference>
<evidence type="ECO:0000256" key="5">
    <source>
        <dbReference type="ARBA" id="ARBA00022679"/>
    </source>
</evidence>
<feature type="domain" description="7,8-dihydro-6-hydroxymethylpterin-pyrophosphokinase" evidence="13">
    <location>
        <begin position="93"/>
        <end position="104"/>
    </location>
</feature>
<accession>A0A1H4D4H2</accession>
<sequence>MTAERSAALGLGGNLGDPAAAISAALDALDARDGVRVTARSSFYRTPPWGDPDQPDFINACALVATTLTPEALLALCLEVERGLGRAREKTRRWGPRLIDVDLLDHEGETRAGAALTLPHPRMMARAFVLVPLAEIAPQRVIAGRTVAEAAAAADATGMTRLP</sequence>
<dbReference type="CDD" id="cd00483">
    <property type="entry name" value="HPPK"/>
    <property type="match status" value="1"/>
</dbReference>
<name>A0A1H4D4H2_9RHOB</name>
<evidence type="ECO:0000256" key="4">
    <source>
        <dbReference type="ARBA" id="ARBA00016218"/>
    </source>
</evidence>
<evidence type="ECO:0000256" key="9">
    <source>
        <dbReference type="ARBA" id="ARBA00022909"/>
    </source>
</evidence>
<dbReference type="EC" id="2.7.6.3" evidence="3"/>
<dbReference type="UniPathway" id="UPA00077">
    <property type="reaction ID" value="UER00155"/>
</dbReference>
<comment type="pathway">
    <text evidence="1">Cofactor biosynthesis; tetrahydrofolate biosynthesis; 2-amino-4-hydroxy-6-hydroxymethyl-7,8-dihydropteridine diphosphate from 7,8-dihydroneopterin triphosphate: step 4/4.</text>
</comment>
<dbReference type="GO" id="GO:0046654">
    <property type="term" value="P:tetrahydrofolate biosynthetic process"/>
    <property type="evidence" value="ECO:0007669"/>
    <property type="project" value="UniProtKB-UniPathway"/>
</dbReference>
<dbReference type="STRING" id="89524.SAMN05444370_10931"/>
<comment type="similarity">
    <text evidence="2">Belongs to the HPPK family.</text>
</comment>
<evidence type="ECO:0000256" key="6">
    <source>
        <dbReference type="ARBA" id="ARBA00022741"/>
    </source>
</evidence>
<dbReference type="PROSITE" id="PS00794">
    <property type="entry name" value="HPPK"/>
    <property type="match status" value="1"/>
</dbReference>
<evidence type="ECO:0000256" key="12">
    <source>
        <dbReference type="ARBA" id="ARBA00033413"/>
    </source>
</evidence>
<evidence type="ECO:0000256" key="7">
    <source>
        <dbReference type="ARBA" id="ARBA00022777"/>
    </source>
</evidence>
<evidence type="ECO:0000256" key="2">
    <source>
        <dbReference type="ARBA" id="ARBA00005810"/>
    </source>
</evidence>
<keyword evidence="7 14" id="KW-0418">Kinase</keyword>
<dbReference type="GO" id="GO:0016301">
    <property type="term" value="F:kinase activity"/>
    <property type="evidence" value="ECO:0007669"/>
    <property type="project" value="UniProtKB-KW"/>
</dbReference>
<dbReference type="GO" id="GO:0046656">
    <property type="term" value="P:folic acid biosynthetic process"/>
    <property type="evidence" value="ECO:0007669"/>
    <property type="project" value="UniProtKB-KW"/>
</dbReference>
<evidence type="ECO:0000256" key="1">
    <source>
        <dbReference type="ARBA" id="ARBA00005051"/>
    </source>
</evidence>
<dbReference type="GO" id="GO:0003848">
    <property type="term" value="F:2-amino-4-hydroxy-6-hydroxymethyldihydropteridine diphosphokinase activity"/>
    <property type="evidence" value="ECO:0007669"/>
    <property type="project" value="UniProtKB-EC"/>
</dbReference>
<evidence type="ECO:0000259" key="13">
    <source>
        <dbReference type="PROSITE" id="PS00794"/>
    </source>
</evidence>
<dbReference type="PANTHER" id="PTHR43071">
    <property type="entry name" value="2-AMINO-4-HYDROXY-6-HYDROXYMETHYLDIHYDROPTERIDINE PYROPHOSPHOKINASE"/>
    <property type="match status" value="1"/>
</dbReference>
<dbReference type="EMBL" id="FNQM01000009">
    <property type="protein sequence ID" value="SEA67488.1"/>
    <property type="molecule type" value="Genomic_DNA"/>
</dbReference>
<protein>
    <recommendedName>
        <fullName evidence="4">2-amino-4-hydroxy-6-hydroxymethyldihydropteridine pyrophosphokinase</fullName>
        <ecNumber evidence="3">2.7.6.3</ecNumber>
    </recommendedName>
    <alternativeName>
        <fullName evidence="11">6-hydroxymethyl-7,8-dihydropterin pyrophosphokinase</fullName>
    </alternativeName>
    <alternativeName>
        <fullName evidence="12">7,8-dihydro-6-hydroxymethylpterin-pyrophosphokinase</fullName>
    </alternativeName>
</protein>
<gene>
    <name evidence="14" type="ORF">SAMN05444370_10931</name>
</gene>
<evidence type="ECO:0000256" key="10">
    <source>
        <dbReference type="ARBA" id="ARBA00029409"/>
    </source>
</evidence>
<dbReference type="AlphaFoldDB" id="A0A1H4D4H2"/>
<dbReference type="RefSeq" id="WP_093254376.1">
    <property type="nucleotide sequence ID" value="NZ_FNQM01000009.1"/>
</dbReference>
<keyword evidence="8" id="KW-0067">ATP-binding</keyword>
<dbReference type="Proteomes" id="UP000198703">
    <property type="component" value="Unassembled WGS sequence"/>
</dbReference>
<dbReference type="NCBIfam" id="TIGR01498">
    <property type="entry name" value="folK"/>
    <property type="match status" value="1"/>
</dbReference>
<evidence type="ECO:0000256" key="3">
    <source>
        <dbReference type="ARBA" id="ARBA00013253"/>
    </source>
</evidence>
<dbReference type="Gene3D" id="3.30.70.560">
    <property type="entry name" value="7,8-Dihydro-6-hydroxymethylpterin-pyrophosphokinase HPPK"/>
    <property type="match status" value="1"/>
</dbReference>
<evidence type="ECO:0000256" key="8">
    <source>
        <dbReference type="ARBA" id="ARBA00022840"/>
    </source>
</evidence>
<keyword evidence="15" id="KW-1185">Reference proteome</keyword>
<keyword evidence="5" id="KW-0808">Transferase</keyword>
<dbReference type="SUPFAM" id="SSF55083">
    <property type="entry name" value="6-hydroxymethyl-7,8-dihydropterin pyrophosphokinase, HPPK"/>
    <property type="match status" value="1"/>
</dbReference>
<comment type="function">
    <text evidence="10">Catalyzes the transfer of pyrophosphate from adenosine triphosphate (ATP) to 6-hydroxymethyl-7,8-dihydropterin, an enzymatic step in folate biosynthesis pathway.</text>
</comment>
<evidence type="ECO:0000313" key="15">
    <source>
        <dbReference type="Proteomes" id="UP000198703"/>
    </source>
</evidence>
<dbReference type="OrthoDB" id="9808041at2"/>